<dbReference type="Proteomes" id="UP001054821">
    <property type="component" value="Unassembled WGS sequence"/>
</dbReference>
<dbReference type="EMBL" id="JAJFAZ020000082">
    <property type="protein sequence ID" value="KAI5311170.1"/>
    <property type="molecule type" value="Genomic_DNA"/>
</dbReference>
<organism evidence="1 2">
    <name type="scientific">Prunus dulcis</name>
    <name type="common">Almond</name>
    <name type="synonym">Amygdalus dulcis</name>
    <dbReference type="NCBI Taxonomy" id="3755"/>
    <lineage>
        <taxon>Eukaryota</taxon>
        <taxon>Viridiplantae</taxon>
        <taxon>Streptophyta</taxon>
        <taxon>Embryophyta</taxon>
        <taxon>Tracheophyta</taxon>
        <taxon>Spermatophyta</taxon>
        <taxon>Magnoliopsida</taxon>
        <taxon>eudicotyledons</taxon>
        <taxon>Gunneridae</taxon>
        <taxon>Pentapetalae</taxon>
        <taxon>rosids</taxon>
        <taxon>fabids</taxon>
        <taxon>Rosales</taxon>
        <taxon>Rosaceae</taxon>
        <taxon>Amygdaloideae</taxon>
        <taxon>Amygdaleae</taxon>
        <taxon>Prunus</taxon>
    </lineage>
</organism>
<reference evidence="1 2" key="1">
    <citation type="journal article" date="2022" name="G3 (Bethesda)">
        <title>Whole-genome sequence and methylome profiling of the almond [Prunus dulcis (Mill.) D.A. Webb] cultivar 'Nonpareil'.</title>
        <authorList>
            <person name="D'Amico-Willman K.M."/>
            <person name="Ouma W.Z."/>
            <person name="Meulia T."/>
            <person name="Sideli G.M."/>
            <person name="Gradziel T.M."/>
            <person name="Fresnedo-Ramirez J."/>
        </authorList>
    </citation>
    <scope>NUCLEOTIDE SEQUENCE [LARGE SCALE GENOMIC DNA]</scope>
    <source>
        <strain evidence="1">Clone GOH B32 T37-40</strain>
    </source>
</reference>
<gene>
    <name evidence="1" type="ORF">L3X38_000343</name>
</gene>
<name>A0AAD4YJ55_PRUDU</name>
<accession>A0AAD4YJ55</accession>
<keyword evidence="2" id="KW-1185">Reference proteome</keyword>
<protein>
    <submittedName>
        <fullName evidence="1">Uncharacterized protein</fullName>
    </submittedName>
</protein>
<evidence type="ECO:0000313" key="1">
    <source>
        <dbReference type="EMBL" id="KAI5311170.1"/>
    </source>
</evidence>
<evidence type="ECO:0000313" key="2">
    <source>
        <dbReference type="Proteomes" id="UP001054821"/>
    </source>
</evidence>
<sequence>MISGVRPHLSRVAACYTLKVQSRRESQNEFGFLLFPDSKFPKVTCLIQDVPIQLVTCTLRPFAYDLQCAASLS</sequence>
<proteinExistence type="predicted"/>
<dbReference type="AlphaFoldDB" id="A0AAD4YJ55"/>
<comment type="caution">
    <text evidence="1">The sequence shown here is derived from an EMBL/GenBank/DDBJ whole genome shotgun (WGS) entry which is preliminary data.</text>
</comment>